<keyword evidence="3" id="KW-1185">Reference proteome</keyword>
<reference evidence="2" key="1">
    <citation type="submission" date="2021-10" db="EMBL/GenBank/DDBJ databases">
        <title>The diversity and Nitrogen Metabolism of Culturable Nitrate-Utilizing Bacteria Within the Oxygen Minimum Zone of the Changjiang (Yangtze River)Estuary.</title>
        <authorList>
            <person name="Zhang D."/>
            <person name="Zheng J."/>
            <person name="Liu S."/>
            <person name="He W."/>
        </authorList>
    </citation>
    <scope>NUCLEOTIDE SEQUENCE</scope>
    <source>
        <strain evidence="2">FXH-223</strain>
    </source>
</reference>
<dbReference type="RefSeq" id="WP_228234386.1">
    <property type="nucleotide sequence ID" value="NZ_ARXL01000010.1"/>
</dbReference>
<dbReference type="AlphaFoldDB" id="A0A9Q3YN97"/>
<gene>
    <name evidence="2" type="ORF">LL252_13430</name>
</gene>
<evidence type="ECO:0000313" key="3">
    <source>
        <dbReference type="Proteomes" id="UP001108027"/>
    </source>
</evidence>
<evidence type="ECO:0000313" key="2">
    <source>
        <dbReference type="EMBL" id="MCC4309572.1"/>
    </source>
</evidence>
<comment type="caution">
    <text evidence="2">The sequence shown here is derived from an EMBL/GenBank/DDBJ whole genome shotgun (WGS) entry which is preliminary data.</text>
</comment>
<sequence>MRTLLRSAALAVLLLPLLGQAVERAGLRDLERELWQIRTNFHMYGLMDGDRAYRAALDDKVAAVNDILAAWDGESDGEGEAPPWLADLRGLWEGFDADPEREPARFDRVPIAMAERLAAVDDATESDFDDVHALLAQLQAVTAAYTAIVAVSAGLPGEAESEDAFRAELAAFDQRLDQVQARHKGEAALAAALKETRVKWQFVRGSLVKFGADAVPFLVYRYSNRIGAELEGAIAPTN</sequence>
<organism evidence="2 3">
    <name type="scientific">Alloalcanivorax marinus</name>
    <dbReference type="NCBI Taxonomy" id="1177169"/>
    <lineage>
        <taxon>Bacteria</taxon>
        <taxon>Pseudomonadati</taxon>
        <taxon>Pseudomonadota</taxon>
        <taxon>Gammaproteobacteria</taxon>
        <taxon>Oceanospirillales</taxon>
        <taxon>Alcanivoracaceae</taxon>
        <taxon>Alloalcanivorax</taxon>
    </lineage>
</organism>
<feature type="signal peptide" evidence="1">
    <location>
        <begin position="1"/>
        <end position="21"/>
    </location>
</feature>
<accession>A0A9Q3YN97</accession>
<dbReference type="Proteomes" id="UP001108027">
    <property type="component" value="Unassembled WGS sequence"/>
</dbReference>
<keyword evidence="1" id="KW-0732">Signal</keyword>
<proteinExistence type="predicted"/>
<dbReference type="EMBL" id="JAJGNA010000018">
    <property type="protein sequence ID" value="MCC4309572.1"/>
    <property type="molecule type" value="Genomic_DNA"/>
</dbReference>
<name>A0A9Q3YN97_9GAMM</name>
<evidence type="ECO:0000256" key="1">
    <source>
        <dbReference type="SAM" id="SignalP"/>
    </source>
</evidence>
<feature type="chain" id="PRO_5040306813" evidence="1">
    <location>
        <begin position="22"/>
        <end position="238"/>
    </location>
</feature>
<protein>
    <submittedName>
        <fullName evidence="2">Uncharacterized protein</fullName>
    </submittedName>
</protein>